<protein>
    <submittedName>
        <fullName evidence="1">Uncharacterized protein</fullName>
    </submittedName>
</protein>
<organism evidence="1">
    <name type="scientific">Anguilla anguilla</name>
    <name type="common">European freshwater eel</name>
    <name type="synonym">Muraena anguilla</name>
    <dbReference type="NCBI Taxonomy" id="7936"/>
    <lineage>
        <taxon>Eukaryota</taxon>
        <taxon>Metazoa</taxon>
        <taxon>Chordata</taxon>
        <taxon>Craniata</taxon>
        <taxon>Vertebrata</taxon>
        <taxon>Euteleostomi</taxon>
        <taxon>Actinopterygii</taxon>
        <taxon>Neopterygii</taxon>
        <taxon>Teleostei</taxon>
        <taxon>Anguilliformes</taxon>
        <taxon>Anguillidae</taxon>
        <taxon>Anguilla</taxon>
    </lineage>
</organism>
<sequence length="54" mass="6048">MDSNGCIHVVCVLFSCHRKKCLNDLPFHHLSEVLMTPSTGGLSADCWHLLSKHE</sequence>
<evidence type="ECO:0000313" key="1">
    <source>
        <dbReference type="EMBL" id="JAH24281.1"/>
    </source>
</evidence>
<name>A0A0E9R563_ANGAN</name>
<dbReference type="EMBL" id="GBXM01084296">
    <property type="protein sequence ID" value="JAH24281.1"/>
    <property type="molecule type" value="Transcribed_RNA"/>
</dbReference>
<accession>A0A0E9R563</accession>
<proteinExistence type="predicted"/>
<reference evidence="1" key="1">
    <citation type="submission" date="2014-11" db="EMBL/GenBank/DDBJ databases">
        <authorList>
            <person name="Amaro Gonzalez C."/>
        </authorList>
    </citation>
    <scope>NUCLEOTIDE SEQUENCE</scope>
</reference>
<reference evidence="1" key="2">
    <citation type="journal article" date="2015" name="Fish Shellfish Immunol.">
        <title>Early steps in the European eel (Anguilla anguilla)-Vibrio vulnificus interaction in the gills: Role of the RtxA13 toxin.</title>
        <authorList>
            <person name="Callol A."/>
            <person name="Pajuelo D."/>
            <person name="Ebbesson L."/>
            <person name="Teles M."/>
            <person name="MacKenzie S."/>
            <person name="Amaro C."/>
        </authorList>
    </citation>
    <scope>NUCLEOTIDE SEQUENCE</scope>
</reference>
<dbReference type="AlphaFoldDB" id="A0A0E9R563"/>